<evidence type="ECO:0000259" key="5">
    <source>
        <dbReference type="PROSITE" id="PS50977"/>
    </source>
</evidence>
<dbReference type="GO" id="GO:0003700">
    <property type="term" value="F:DNA-binding transcription factor activity"/>
    <property type="evidence" value="ECO:0007669"/>
    <property type="project" value="TreeGrafter"/>
</dbReference>
<keyword evidence="1" id="KW-0805">Transcription regulation</keyword>
<dbReference type="Pfam" id="PF00440">
    <property type="entry name" value="TetR_N"/>
    <property type="match status" value="1"/>
</dbReference>
<dbReference type="SUPFAM" id="SSF46689">
    <property type="entry name" value="Homeodomain-like"/>
    <property type="match status" value="1"/>
</dbReference>
<dbReference type="InterPro" id="IPR036271">
    <property type="entry name" value="Tet_transcr_reg_TetR-rel_C_sf"/>
</dbReference>
<dbReference type="InterPro" id="IPR023772">
    <property type="entry name" value="DNA-bd_HTH_TetR-type_CS"/>
</dbReference>
<dbReference type="PANTHER" id="PTHR30055">
    <property type="entry name" value="HTH-TYPE TRANSCRIPTIONAL REGULATOR RUTR"/>
    <property type="match status" value="1"/>
</dbReference>
<name>A0A918GDJ9_STRGD</name>
<comment type="caution">
    <text evidence="6">The sequence shown here is derived from an EMBL/GenBank/DDBJ whole genome shotgun (WGS) entry which is preliminary data.</text>
</comment>
<keyword evidence="2 4" id="KW-0238">DNA-binding</keyword>
<dbReference type="SUPFAM" id="SSF48498">
    <property type="entry name" value="Tetracyclin repressor-like, C-terminal domain"/>
    <property type="match status" value="1"/>
</dbReference>
<dbReference type="EMBL" id="BMSL01000004">
    <property type="protein sequence ID" value="GGS31307.1"/>
    <property type="molecule type" value="Genomic_DNA"/>
</dbReference>
<dbReference type="InterPro" id="IPR009057">
    <property type="entry name" value="Homeodomain-like_sf"/>
</dbReference>
<dbReference type="AlphaFoldDB" id="A0A918GDJ9"/>
<evidence type="ECO:0000313" key="7">
    <source>
        <dbReference type="Proteomes" id="UP000653493"/>
    </source>
</evidence>
<accession>A0A918GDJ9</accession>
<dbReference type="InterPro" id="IPR001647">
    <property type="entry name" value="HTH_TetR"/>
</dbReference>
<evidence type="ECO:0000256" key="1">
    <source>
        <dbReference type="ARBA" id="ARBA00023015"/>
    </source>
</evidence>
<dbReference type="GO" id="GO:0000976">
    <property type="term" value="F:transcription cis-regulatory region binding"/>
    <property type="evidence" value="ECO:0007669"/>
    <property type="project" value="TreeGrafter"/>
</dbReference>
<dbReference type="PROSITE" id="PS01081">
    <property type="entry name" value="HTH_TETR_1"/>
    <property type="match status" value="1"/>
</dbReference>
<dbReference type="InterPro" id="IPR047923">
    <property type="entry name" value="ArpA-like"/>
</dbReference>
<dbReference type="PANTHER" id="PTHR30055:SF234">
    <property type="entry name" value="HTH-TYPE TRANSCRIPTIONAL REGULATOR BETI"/>
    <property type="match status" value="1"/>
</dbReference>
<gene>
    <name evidence="6" type="ORF">GCM10010238_20450</name>
</gene>
<evidence type="ECO:0000256" key="3">
    <source>
        <dbReference type="ARBA" id="ARBA00023163"/>
    </source>
</evidence>
<organism evidence="6 7">
    <name type="scientific">Streptomyces griseoviridis</name>
    <dbReference type="NCBI Taxonomy" id="45398"/>
    <lineage>
        <taxon>Bacteria</taxon>
        <taxon>Bacillati</taxon>
        <taxon>Actinomycetota</taxon>
        <taxon>Actinomycetes</taxon>
        <taxon>Kitasatosporales</taxon>
        <taxon>Streptomycetaceae</taxon>
        <taxon>Streptomyces</taxon>
    </lineage>
</organism>
<dbReference type="NCBIfam" id="NF041196">
    <property type="entry name" value="ScbR_bind_reg"/>
    <property type="match status" value="1"/>
</dbReference>
<feature type="domain" description="HTH tetR-type" evidence="5">
    <location>
        <begin position="8"/>
        <end position="68"/>
    </location>
</feature>
<keyword evidence="3" id="KW-0804">Transcription</keyword>
<evidence type="ECO:0000313" key="6">
    <source>
        <dbReference type="EMBL" id="GGS31307.1"/>
    </source>
</evidence>
<evidence type="ECO:0000256" key="4">
    <source>
        <dbReference type="PROSITE-ProRule" id="PRU00335"/>
    </source>
</evidence>
<dbReference type="PRINTS" id="PR00455">
    <property type="entry name" value="HTHTETR"/>
</dbReference>
<reference evidence="6" key="2">
    <citation type="submission" date="2020-09" db="EMBL/GenBank/DDBJ databases">
        <authorList>
            <person name="Sun Q."/>
            <person name="Ohkuma M."/>
        </authorList>
    </citation>
    <scope>NUCLEOTIDE SEQUENCE</scope>
    <source>
        <strain evidence="6">JCM 4234</strain>
    </source>
</reference>
<feature type="DNA-binding region" description="H-T-H motif" evidence="4">
    <location>
        <begin position="31"/>
        <end position="50"/>
    </location>
</feature>
<dbReference type="InterPro" id="IPR050109">
    <property type="entry name" value="HTH-type_TetR-like_transc_reg"/>
</dbReference>
<dbReference type="PROSITE" id="PS50977">
    <property type="entry name" value="HTH_TETR_2"/>
    <property type="match status" value="1"/>
</dbReference>
<proteinExistence type="predicted"/>
<keyword evidence="7" id="KW-1185">Reference proteome</keyword>
<protein>
    <submittedName>
        <fullName evidence="6">TetR family transcriptional regulator</fullName>
    </submittedName>
</protein>
<dbReference type="Gene3D" id="1.10.357.10">
    <property type="entry name" value="Tetracycline Repressor, domain 2"/>
    <property type="match status" value="1"/>
</dbReference>
<evidence type="ECO:0000256" key="2">
    <source>
        <dbReference type="ARBA" id="ARBA00023125"/>
    </source>
</evidence>
<dbReference type="Proteomes" id="UP000653493">
    <property type="component" value="Unassembled WGS sequence"/>
</dbReference>
<sequence length="215" mass="23172">MVKQERAARTRWLLIQAAAEAFVQKGFTRASIAAISRQAGVSNGALHFHFETKDALADAVEQSAAAALRRMLPDGESGDGALQRLVDASHRLMNGLDRDVVVRAGFALSGSPARRRAGLGLRGQWQDWVESVLRDAAADGSLADGVSPADAATVVVAATVGFEVLGTGSRTWIARERLTRFWELVLPRLSRPGVLRELDIRGADPQGDRRGKRLP</sequence>
<reference evidence="6" key="1">
    <citation type="journal article" date="2014" name="Int. J. Syst. Evol. Microbiol.">
        <title>Complete genome sequence of Corynebacterium casei LMG S-19264T (=DSM 44701T), isolated from a smear-ripened cheese.</title>
        <authorList>
            <consortium name="US DOE Joint Genome Institute (JGI-PGF)"/>
            <person name="Walter F."/>
            <person name="Albersmeier A."/>
            <person name="Kalinowski J."/>
            <person name="Ruckert C."/>
        </authorList>
    </citation>
    <scope>NUCLEOTIDE SEQUENCE</scope>
    <source>
        <strain evidence="6">JCM 4234</strain>
    </source>
</reference>